<accession>W6MLA3</accession>
<feature type="domain" description="Aprataxin C2HE/C2H2/C2HC zinc finger" evidence="1">
    <location>
        <begin position="140"/>
        <end position="200"/>
    </location>
</feature>
<dbReference type="GO" id="GO:0005634">
    <property type="term" value="C:nucleus"/>
    <property type="evidence" value="ECO:0007669"/>
    <property type="project" value="TreeGrafter"/>
</dbReference>
<gene>
    <name evidence="2" type="ORF">KUCA_T00001532001</name>
</gene>
<dbReference type="GO" id="GO:1905108">
    <property type="term" value="F:guanosine binding"/>
    <property type="evidence" value="ECO:0007669"/>
    <property type="project" value="EnsemblFungi"/>
</dbReference>
<dbReference type="GO" id="GO:0000012">
    <property type="term" value="P:single strand break repair"/>
    <property type="evidence" value="ECO:0007669"/>
    <property type="project" value="TreeGrafter"/>
</dbReference>
<dbReference type="PANTHER" id="PTHR12486">
    <property type="entry name" value="APRATAXIN-RELATED"/>
    <property type="match status" value="1"/>
</dbReference>
<reference evidence="2" key="1">
    <citation type="submission" date="2013-12" db="EMBL/GenBank/DDBJ databases">
        <authorList>
            <person name="Genoscope - CEA"/>
        </authorList>
    </citation>
    <scope>NUCLEOTIDE SEQUENCE</scope>
    <source>
        <strain evidence="2">CBS 1993</strain>
    </source>
</reference>
<dbReference type="GO" id="GO:0003697">
    <property type="term" value="F:single-stranded DNA binding"/>
    <property type="evidence" value="ECO:0007669"/>
    <property type="project" value="EnsemblFungi"/>
</dbReference>
<dbReference type="AlphaFoldDB" id="W6MLA3"/>
<dbReference type="GO" id="GO:0008270">
    <property type="term" value="F:zinc ion binding"/>
    <property type="evidence" value="ECO:0007669"/>
    <property type="project" value="EnsemblFungi"/>
</dbReference>
<dbReference type="InterPro" id="IPR036265">
    <property type="entry name" value="HIT-like_sf"/>
</dbReference>
<dbReference type="HOGENOM" id="CLU_066882_3_1_1"/>
<dbReference type="EMBL" id="HG793126">
    <property type="protein sequence ID" value="CDK25562.1"/>
    <property type="molecule type" value="Genomic_DNA"/>
</dbReference>
<protein>
    <recommendedName>
        <fullName evidence="1">Aprataxin C2HE/C2H2/C2HC zinc finger domain-containing protein</fullName>
    </recommendedName>
</protein>
<dbReference type="GO" id="GO:0019002">
    <property type="term" value="F:GMP binding"/>
    <property type="evidence" value="ECO:0007669"/>
    <property type="project" value="EnsemblFungi"/>
</dbReference>
<dbReference type="Pfam" id="PF11969">
    <property type="entry name" value="DcpS_C"/>
    <property type="match status" value="1"/>
</dbReference>
<dbReference type="InterPro" id="IPR032566">
    <property type="entry name" value="Znf-C2HE"/>
</dbReference>
<dbReference type="PANTHER" id="PTHR12486:SF4">
    <property type="entry name" value="APRATAXIN"/>
    <property type="match status" value="1"/>
</dbReference>
<dbReference type="Proteomes" id="UP000019384">
    <property type="component" value="Unassembled WGS sequence"/>
</dbReference>
<organism evidence="2 3">
    <name type="scientific">Kuraishia capsulata CBS 1993</name>
    <dbReference type="NCBI Taxonomy" id="1382522"/>
    <lineage>
        <taxon>Eukaryota</taxon>
        <taxon>Fungi</taxon>
        <taxon>Dikarya</taxon>
        <taxon>Ascomycota</taxon>
        <taxon>Saccharomycotina</taxon>
        <taxon>Pichiomycetes</taxon>
        <taxon>Pichiales</taxon>
        <taxon>Pichiaceae</taxon>
        <taxon>Kuraishia</taxon>
    </lineage>
</organism>
<dbReference type="STRING" id="1382522.W6MLA3"/>
<proteinExistence type="predicted"/>
<dbReference type="RefSeq" id="XP_022457574.1">
    <property type="nucleotide sequence ID" value="XM_022603722.1"/>
</dbReference>
<dbReference type="GO" id="GO:0033699">
    <property type="term" value="F:DNA 5'-adenosine monophosphate hydrolase activity"/>
    <property type="evidence" value="ECO:0007669"/>
    <property type="project" value="EnsemblFungi"/>
</dbReference>
<dbReference type="GO" id="GO:0006298">
    <property type="term" value="P:mismatch repair"/>
    <property type="evidence" value="ECO:0007669"/>
    <property type="project" value="EnsemblFungi"/>
</dbReference>
<evidence type="ECO:0000259" key="1">
    <source>
        <dbReference type="Pfam" id="PF16278"/>
    </source>
</evidence>
<reference evidence="2" key="2">
    <citation type="submission" date="2014-02" db="EMBL/GenBank/DDBJ databases">
        <title>Complete DNA sequence of /Kuraishia capsulata/ illustrates novel genomic features among budding yeasts (/Saccharomycotina/).</title>
        <authorList>
            <person name="Morales L."/>
            <person name="Noel B."/>
            <person name="Porcel B."/>
            <person name="Marcet-Houben M."/>
            <person name="Hullo M-F."/>
            <person name="Sacerdot C."/>
            <person name="Tekaia F."/>
            <person name="Leh-Louis V."/>
            <person name="Despons L."/>
            <person name="Khanna V."/>
            <person name="Aury J-M."/>
            <person name="Barbe V."/>
            <person name="Couloux A."/>
            <person name="Labadie K."/>
            <person name="Pelletier E."/>
            <person name="Souciet J-L."/>
            <person name="Boekhout T."/>
            <person name="Gabaldon T."/>
            <person name="Wincker P."/>
            <person name="Dujon B."/>
        </authorList>
    </citation>
    <scope>NUCLEOTIDE SEQUENCE</scope>
    <source>
        <strain evidence="2">CBS 1993</strain>
    </source>
</reference>
<dbReference type="GO" id="GO:1990165">
    <property type="term" value="F:single-strand break-containing DNA binding"/>
    <property type="evidence" value="ECO:0007669"/>
    <property type="project" value="EnsemblFungi"/>
</dbReference>
<name>W6MLA3_9ASCO</name>
<dbReference type="GO" id="GO:0003725">
    <property type="term" value="F:double-stranded RNA binding"/>
    <property type="evidence" value="ECO:0007669"/>
    <property type="project" value="TreeGrafter"/>
</dbReference>
<dbReference type="GeneID" id="34518962"/>
<dbReference type="SUPFAM" id="SSF54197">
    <property type="entry name" value="HIT-like"/>
    <property type="match status" value="1"/>
</dbReference>
<dbReference type="OrthoDB" id="3512845at2759"/>
<dbReference type="Gene3D" id="3.30.428.10">
    <property type="entry name" value="HIT-like"/>
    <property type="match status" value="1"/>
</dbReference>
<dbReference type="Pfam" id="PF16278">
    <property type="entry name" value="zf-C2HE"/>
    <property type="match status" value="1"/>
</dbReference>
<keyword evidence="3" id="KW-1185">Reference proteome</keyword>
<dbReference type="GO" id="GO:0120108">
    <property type="term" value="F:DNA-3'-diphospho-5'-guanosine diphosphatase activity"/>
    <property type="evidence" value="ECO:0007669"/>
    <property type="project" value="EnsemblFungi"/>
</dbReference>
<sequence>MSFRFALNSYILNPEKHKESVVFEDDNFVIIKDAFPKSVIHYLVLPRSPKWTSLHPLKALKDDELLALCLEYVEIALAKLEAVFNSKYRHIGSEPFSVRDDFVQIGVHSVPSLNNLHIHVMTKDLCSARMKNKKHYNSFKTRFFVPLEDISLMDKDDPRMSPRQMEDTIKNSDLICHYCGENFKNKFALLKKHIDHEFSKSFKKLGV</sequence>
<evidence type="ECO:0000313" key="3">
    <source>
        <dbReference type="Proteomes" id="UP000019384"/>
    </source>
</evidence>
<dbReference type="GO" id="GO:0030983">
    <property type="term" value="F:mismatched DNA binding"/>
    <property type="evidence" value="ECO:0007669"/>
    <property type="project" value="EnsemblFungi"/>
</dbReference>
<evidence type="ECO:0000313" key="2">
    <source>
        <dbReference type="EMBL" id="CDK25562.1"/>
    </source>
</evidence>